<dbReference type="SMART" id="SM00119">
    <property type="entry name" value="HECTc"/>
    <property type="match status" value="1"/>
</dbReference>
<dbReference type="PROSITE" id="PS50237">
    <property type="entry name" value="HECT"/>
    <property type="match status" value="1"/>
</dbReference>
<dbReference type="CDD" id="cd00078">
    <property type="entry name" value="HECTc"/>
    <property type="match status" value="1"/>
</dbReference>
<keyword evidence="6 11" id="KW-0808">Transferase</keyword>
<dbReference type="GO" id="GO:0016607">
    <property type="term" value="C:nuclear speck"/>
    <property type="evidence" value="ECO:0007669"/>
    <property type="project" value="TreeGrafter"/>
</dbReference>
<dbReference type="InterPro" id="IPR011989">
    <property type="entry name" value="ARM-like"/>
</dbReference>
<dbReference type="GO" id="GO:0061630">
    <property type="term" value="F:ubiquitin protein ligase activity"/>
    <property type="evidence" value="ECO:0007669"/>
    <property type="project" value="UniProtKB-UniRule"/>
</dbReference>
<comment type="caution">
    <text evidence="13">The sequence shown here is derived from an EMBL/GenBank/DDBJ whole genome shotgun (WGS) entry which is preliminary data.</text>
</comment>
<dbReference type="Pfam" id="PF25579">
    <property type="entry name" value="TPR_TRIP12_N"/>
    <property type="match status" value="1"/>
</dbReference>
<evidence type="ECO:0000256" key="10">
    <source>
        <dbReference type="ARBA" id="ARBA00023242"/>
    </source>
</evidence>
<feature type="region of interest" description="Disordered" evidence="12">
    <location>
        <begin position="95"/>
        <end position="130"/>
    </location>
</feature>
<dbReference type="GO" id="GO:0009966">
    <property type="term" value="P:regulation of signal transduction"/>
    <property type="evidence" value="ECO:0007669"/>
    <property type="project" value="UniProtKB-ARBA"/>
</dbReference>
<dbReference type="Gene3D" id="1.25.10.10">
    <property type="entry name" value="Leucine-rich Repeat Variant"/>
    <property type="match status" value="1"/>
</dbReference>
<dbReference type="InterPro" id="IPR045322">
    <property type="entry name" value="HECTD1/TRIP12-like"/>
</dbReference>
<dbReference type="SUPFAM" id="SSF117839">
    <property type="entry name" value="WWE domain"/>
    <property type="match status" value="1"/>
</dbReference>
<feature type="region of interest" description="Disordered" evidence="12">
    <location>
        <begin position="815"/>
        <end position="834"/>
    </location>
</feature>
<dbReference type="GO" id="GO:0006281">
    <property type="term" value="P:DNA repair"/>
    <property type="evidence" value="ECO:0007669"/>
    <property type="project" value="UniProtKB-KW"/>
</dbReference>
<dbReference type="InterPro" id="IPR000569">
    <property type="entry name" value="HECT_dom"/>
</dbReference>
<feature type="compositionally biased region" description="Low complexity" evidence="12">
    <location>
        <begin position="202"/>
        <end position="218"/>
    </location>
</feature>
<dbReference type="InterPro" id="IPR016024">
    <property type="entry name" value="ARM-type_fold"/>
</dbReference>
<dbReference type="Gene3D" id="3.30.2410.10">
    <property type="entry name" value="Hect, E3 ligase catalytic domain"/>
    <property type="match status" value="1"/>
</dbReference>
<dbReference type="Gene3D" id="3.30.720.50">
    <property type="match status" value="1"/>
</dbReference>
<evidence type="ECO:0000256" key="5">
    <source>
        <dbReference type="ARBA" id="ARBA00022553"/>
    </source>
</evidence>
<dbReference type="InterPro" id="IPR004170">
    <property type="entry name" value="WWE_dom"/>
</dbReference>
<reference evidence="13 14" key="1">
    <citation type="journal article" date="2015" name="Parasit. Vectors">
        <title>Draft genome of the scabies mite.</title>
        <authorList>
            <person name="Rider S.D.Jr."/>
            <person name="Morgan M.S."/>
            <person name="Arlian L.G."/>
        </authorList>
    </citation>
    <scope>NUCLEOTIDE SEQUENCE [LARGE SCALE GENOMIC DNA]</scope>
    <source>
        <strain evidence="13">Arlian Lab</strain>
    </source>
</reference>
<evidence type="ECO:0000256" key="11">
    <source>
        <dbReference type="RuleBase" id="RU369009"/>
    </source>
</evidence>
<evidence type="ECO:0000313" key="13">
    <source>
        <dbReference type="EMBL" id="KPM10610.1"/>
    </source>
</evidence>
<dbReference type="UniPathway" id="UPA00143"/>
<keyword evidence="9" id="KW-0234">DNA repair</keyword>
<dbReference type="SUPFAM" id="SSF48371">
    <property type="entry name" value="ARM repeat"/>
    <property type="match status" value="1"/>
</dbReference>
<sequence length="1912" mass="217625">MADRPFKAPKKEGTSIESSVKKRSFEIKENKSRSPIITRSQSKNKDDVVNRSSLNGAINRNSKRSLSNTDHSESDLSDKSKKIKAPIVNIEARNEKKTKKIAKHQPITFKPETEASNLLSESSQTSNCENRTEKLNRRAATQNPNFEIKKSQKKTKLDLWKNPDANIDKLINIRIITTNVNNSSTVMDQNGSQNSNLSTDLSSATSPSTKPSPNPITTDTASVAVNNPIVNSYATDDNNEESEMNRLHSMLEPRQIHQHFLGINRMQNLFIRSFNNSSNTKAQQILNALNGAVDEDEKLHYVIEMCQLLLMGNEDTLVGFPIKTVVPTLINLLSNEHNFEIMHHACRALTYMMESLPRSSGAVLDAIPVFLEKLQAIQCMDVAEQSLKALEMLSRRHNKAILHARGVSACLTYLDFFSIDAQRSALTITANCFQNLTLDDFQYVQDSLSILGSHLTIEDKKCIESICLAFYRLVECYQYDNVIISDISSIELLGNIQNILMTIPPILSAGPFVNVIRMLSIMCFACSRIAVDLLKLNICETLKCLLLCGDNLREKPETMNLISRSSQEISELTSFIAELLPSLPLNGIFGVDLLFNRGASSPSEVIVWQWKDNRGLWQAFNPENNKQIESAHQSGEDEFDLHFLNRNYILDFNSMQKICEDTGKSYAIQRKTSSQTNSELLSRTNLSAIDPRSEFFKQDHKLAKNFVKFVFKVLNEVYNNSGGLSVRYKCLNAILRIIYYAPKELLRSVLQDQSISSSIATMLSSHDLRIVVSAVQMCDILMEKMPEIFLIYFQREGVIHQIRKLYLDETRFGESKSSLAPSSSKEDSLSNSKLSDYSSGLIFSNPTSIILEKSGMIVNRSNDIVQSNESLSPNNLSQINQHNLIKSNSVQNVETGKNPSRKNDELVKRKRTRKSITFPSTRSTYTNHGDCCEVVSTNDKDLNICSSLSATCLNNLPLFINETINSSNLTITSSKNSNRFSSSSRDFLQRLNPSRWTRWTQNAIMPNSNIVPTTSSSTVTKDLSSSSHKSSNTNREKIKAWIKEQAKIFDEKYFLGTDQQNDVHLSSNILRDLKDAINILELNPQKGLSLIRSILLDSDLSSFELIHSGLVKALILFLVSKENSQIKRESNIRTFLNSFLGAPSNELTENIDEINFDPKPFSILVNKLNLCVSQLEQFPVRVQDYSTIAMRNSNPFKLINSHFLKINLNRHPSCTNLKQYRGPLIKMDPFTLILSIERYLLTRGYGKIKEGDDDASEDEFSDEDALDIYINTTSHIHSKTRLQLLIGEHVLPYNISLLQGIKQFMFNDLDNDLEDNISNSKLWSSTFYIYYRLPIDANANLSAISPASNRASRKNKSKSNVKKKDELWTDGKIPLKVSPLEPYLRDNLTMNLNINDQSAEVICLLNILYGINKNWGHLYRFSHSFNPAIPIEEFVNSKLTVKANRQLQDPIMILTGTLPIWLSDLARTCPFMFPFEVRHLLFYVICFDRDRALHRLFENAPDLSPGERERSLAPRLERKRKTISRSDIIKSAECVFSDASNLKMLLEIQYENEVGFGLGPTLEFYALVSKEFQRAEFEMWRGEVFQIKNEKLENSLSYIDSNYGLFPSPIAKNTKISSCTKIRHRFKLLGKFMAKALMDSRMIDINLNRIFYKWLLNEESTLTFSDLRHLDHAFYSSIIQLYNIAQRKSNMNSTKDMDLLKLHGSLIEDLNLDFILPGHPNIELRKGGKDLPVTLNNLENYIDLVSHWTLVEGVQKQMEAFREGFNSVFDSNHLKLFYAEELHKLFCGSSYKRWDVKMLIDSCKPDHGFNHESRAIKFLFEILSSYSDEEQRKFLQFLTGFPRLPVGGFKSLNPPFTIVKKSLSNESDNPDCLPSVMTCVNYLKLPDYPTIEVMREKLKIAINEGCFSFHLS</sequence>
<feature type="compositionally biased region" description="Polar residues" evidence="12">
    <location>
        <begin position="50"/>
        <end position="69"/>
    </location>
</feature>
<feature type="compositionally biased region" description="Polar residues" evidence="12">
    <location>
        <begin position="187"/>
        <end position="201"/>
    </location>
</feature>
<dbReference type="InterPro" id="IPR037197">
    <property type="entry name" value="WWE_dom_sf"/>
</dbReference>
<evidence type="ECO:0000256" key="9">
    <source>
        <dbReference type="ARBA" id="ARBA00023204"/>
    </source>
</evidence>
<feature type="compositionally biased region" description="Low complexity" evidence="12">
    <location>
        <begin position="1013"/>
        <end position="1031"/>
    </location>
</feature>
<keyword evidence="8 11" id="KW-0833">Ubl conjugation pathway</keyword>
<dbReference type="Proteomes" id="UP000616769">
    <property type="component" value="Unassembled WGS sequence"/>
</dbReference>
<dbReference type="EMBL" id="JXLN01015549">
    <property type="protein sequence ID" value="KPM10610.1"/>
    <property type="molecule type" value="Genomic_DNA"/>
</dbReference>
<comment type="pathway">
    <text evidence="3 11">Protein modification; protein ubiquitination.</text>
</comment>
<feature type="compositionally biased region" description="Basic and acidic residues" evidence="12">
    <location>
        <begin position="1"/>
        <end position="32"/>
    </location>
</feature>
<evidence type="ECO:0000256" key="2">
    <source>
        <dbReference type="ARBA" id="ARBA00004642"/>
    </source>
</evidence>
<dbReference type="GO" id="GO:0043161">
    <property type="term" value="P:proteasome-mediated ubiquitin-dependent protein catabolic process"/>
    <property type="evidence" value="ECO:0007669"/>
    <property type="project" value="TreeGrafter"/>
</dbReference>
<evidence type="ECO:0000256" key="1">
    <source>
        <dbReference type="ARBA" id="ARBA00000885"/>
    </source>
</evidence>
<feature type="region of interest" description="Disordered" evidence="12">
    <location>
        <begin position="186"/>
        <end position="220"/>
    </location>
</feature>
<dbReference type="GO" id="GO:0000209">
    <property type="term" value="P:protein polyubiquitination"/>
    <property type="evidence" value="ECO:0007669"/>
    <property type="project" value="TreeGrafter"/>
</dbReference>
<evidence type="ECO:0000256" key="7">
    <source>
        <dbReference type="ARBA" id="ARBA00022763"/>
    </source>
</evidence>
<comment type="similarity">
    <text evidence="4 11">Belongs to the UPL family. K-HECT subfamily.</text>
</comment>
<dbReference type="Pfam" id="PF00632">
    <property type="entry name" value="HECT"/>
    <property type="match status" value="1"/>
</dbReference>
<dbReference type="PANTHER" id="PTHR45670">
    <property type="entry name" value="E3 UBIQUITIN-PROTEIN LIGASE TRIP12"/>
    <property type="match status" value="1"/>
</dbReference>
<dbReference type="PANTHER" id="PTHR45670:SF13">
    <property type="entry name" value="E3 UBIQUITIN-PROTEIN LIGASE TRIP12"/>
    <property type="match status" value="1"/>
</dbReference>
<organism evidence="13 14">
    <name type="scientific">Sarcoptes scabiei</name>
    <name type="common">Itch mite</name>
    <name type="synonym">Acarus scabiei</name>
    <dbReference type="NCBI Taxonomy" id="52283"/>
    <lineage>
        <taxon>Eukaryota</taxon>
        <taxon>Metazoa</taxon>
        <taxon>Ecdysozoa</taxon>
        <taxon>Arthropoda</taxon>
        <taxon>Chelicerata</taxon>
        <taxon>Arachnida</taxon>
        <taxon>Acari</taxon>
        <taxon>Acariformes</taxon>
        <taxon>Sarcoptiformes</taxon>
        <taxon>Astigmata</taxon>
        <taxon>Psoroptidia</taxon>
        <taxon>Sarcoptoidea</taxon>
        <taxon>Sarcoptidae</taxon>
        <taxon>Sarcoptinae</taxon>
        <taxon>Sarcoptes</taxon>
    </lineage>
</organism>
<dbReference type="InterPro" id="IPR035983">
    <property type="entry name" value="Hect_E3_ubiquitin_ligase"/>
</dbReference>
<keyword evidence="10" id="KW-0539">Nucleus</keyword>
<keyword evidence="7" id="KW-0227">DNA damage</keyword>
<accession>A0A132AJI1</accession>
<dbReference type="Gene3D" id="3.30.2160.10">
    <property type="entry name" value="Hect, E3 ligase catalytic domain"/>
    <property type="match status" value="1"/>
</dbReference>
<feature type="compositionally biased region" description="Polar residues" evidence="12">
    <location>
        <begin position="888"/>
        <end position="898"/>
    </location>
</feature>
<feature type="compositionally biased region" description="Polar residues" evidence="12">
    <location>
        <begin position="114"/>
        <end position="129"/>
    </location>
</feature>
<dbReference type="SUPFAM" id="SSF56204">
    <property type="entry name" value="Hect, E3 ligase catalytic domain"/>
    <property type="match status" value="1"/>
</dbReference>
<dbReference type="VEuPathDB" id="VectorBase:SSCA004405"/>
<keyword evidence="5" id="KW-0597">Phosphoprotein</keyword>
<feature type="region of interest" description="Disordered" evidence="12">
    <location>
        <begin position="1"/>
        <end position="81"/>
    </location>
</feature>
<dbReference type="EC" id="2.3.2.26" evidence="11"/>
<dbReference type="GO" id="GO:0008270">
    <property type="term" value="F:zinc ion binding"/>
    <property type="evidence" value="ECO:0007669"/>
    <property type="project" value="InterPro"/>
</dbReference>
<gene>
    <name evidence="13" type="ORF">QR98_0091690</name>
</gene>
<protein>
    <recommendedName>
        <fullName evidence="11">E3 ubiquitin-protein ligase</fullName>
        <ecNumber evidence="11">2.3.2.26</ecNumber>
    </recommendedName>
</protein>
<comment type="catalytic activity">
    <reaction evidence="1 11">
        <text>S-ubiquitinyl-[E2 ubiquitin-conjugating enzyme]-L-cysteine + [acceptor protein]-L-lysine = [E2 ubiquitin-conjugating enzyme]-L-cysteine + N(6)-ubiquitinyl-[acceptor protein]-L-lysine.</text>
        <dbReference type="EC" id="2.3.2.26"/>
    </reaction>
</comment>
<dbReference type="InterPro" id="IPR018123">
    <property type="entry name" value="WWE-dom_subgr"/>
</dbReference>
<dbReference type="Gene3D" id="3.90.1750.10">
    <property type="entry name" value="Hect, E3 ligase catalytic domains"/>
    <property type="match status" value="1"/>
</dbReference>
<dbReference type="PROSITE" id="PS50918">
    <property type="entry name" value="WWE"/>
    <property type="match status" value="1"/>
</dbReference>
<evidence type="ECO:0000256" key="6">
    <source>
        <dbReference type="ARBA" id="ARBA00022679"/>
    </source>
</evidence>
<dbReference type="OrthoDB" id="271273at2759"/>
<name>A0A132AJI1_SARSC</name>
<evidence type="ECO:0000256" key="8">
    <source>
        <dbReference type="ARBA" id="ARBA00022786"/>
    </source>
</evidence>
<proteinExistence type="inferred from homology"/>
<evidence type="ECO:0000313" key="14">
    <source>
        <dbReference type="Proteomes" id="UP000616769"/>
    </source>
</evidence>
<dbReference type="FunFam" id="3.30.2410.10:FF:000005">
    <property type="entry name" value="E3 ubiquitin-protein ligase TRIP12 isoform X1"/>
    <property type="match status" value="1"/>
</dbReference>
<evidence type="ECO:0000256" key="4">
    <source>
        <dbReference type="ARBA" id="ARBA00006331"/>
    </source>
</evidence>
<dbReference type="Pfam" id="PF02825">
    <property type="entry name" value="WWE"/>
    <property type="match status" value="1"/>
</dbReference>
<evidence type="ECO:0000256" key="3">
    <source>
        <dbReference type="ARBA" id="ARBA00004906"/>
    </source>
</evidence>
<dbReference type="SMART" id="SM00678">
    <property type="entry name" value="WWE"/>
    <property type="match status" value="1"/>
</dbReference>
<dbReference type="InterPro" id="IPR057948">
    <property type="entry name" value="TPR_TRIP12_N"/>
</dbReference>
<feature type="region of interest" description="Disordered" evidence="12">
    <location>
        <begin position="1007"/>
        <end position="1031"/>
    </location>
</feature>
<comment type="subcellular location">
    <subcellularLocation>
        <location evidence="2">Nucleus</location>
        <location evidence="2">Nucleoplasm</location>
    </subcellularLocation>
</comment>
<feature type="compositionally biased region" description="Basic and acidic residues" evidence="12">
    <location>
        <begin position="70"/>
        <end position="80"/>
    </location>
</feature>
<feature type="region of interest" description="Disordered" evidence="12">
    <location>
        <begin position="888"/>
        <end position="920"/>
    </location>
</feature>
<evidence type="ECO:0000256" key="12">
    <source>
        <dbReference type="SAM" id="MobiDB-lite"/>
    </source>
</evidence>